<dbReference type="Gene3D" id="1.10.530.10">
    <property type="match status" value="1"/>
</dbReference>
<evidence type="ECO:0000259" key="1">
    <source>
        <dbReference type="Pfam" id="PF01471"/>
    </source>
</evidence>
<keyword evidence="3" id="KW-1185">Reference proteome</keyword>
<name>A0A1Z4JS80_LEPBY</name>
<dbReference type="Pfam" id="PF01471">
    <property type="entry name" value="PG_binding_1"/>
    <property type="match status" value="1"/>
</dbReference>
<geneLocation type="plasmid" evidence="2">
    <name>plasmid2</name>
</geneLocation>
<dbReference type="InterPro" id="IPR023346">
    <property type="entry name" value="Lysozyme-like_dom_sf"/>
</dbReference>
<keyword evidence="2" id="KW-0614">Plasmid</keyword>
<feature type="domain" description="Peptidoglycan binding-like" evidence="1">
    <location>
        <begin position="14"/>
        <end position="67"/>
    </location>
</feature>
<dbReference type="PANTHER" id="PTHR34408:SF1">
    <property type="entry name" value="GLYCOSYL HYDROLASE FAMILY 19 DOMAIN-CONTAINING PROTEIN HI_1415"/>
    <property type="match status" value="1"/>
</dbReference>
<proteinExistence type="predicted"/>
<dbReference type="InterPro" id="IPR002477">
    <property type="entry name" value="Peptidoglycan-bd-like"/>
</dbReference>
<dbReference type="SUPFAM" id="SSF53955">
    <property type="entry name" value="Lysozyme-like"/>
    <property type="match status" value="1"/>
</dbReference>
<organism evidence="2 3">
    <name type="scientific">Leptolyngbya boryana NIES-2135</name>
    <dbReference type="NCBI Taxonomy" id="1973484"/>
    <lineage>
        <taxon>Bacteria</taxon>
        <taxon>Bacillati</taxon>
        <taxon>Cyanobacteriota</taxon>
        <taxon>Cyanophyceae</taxon>
        <taxon>Leptolyngbyales</taxon>
        <taxon>Leptolyngbyaceae</taxon>
        <taxon>Leptolyngbya group</taxon>
        <taxon>Leptolyngbya</taxon>
    </lineage>
</organism>
<dbReference type="EMBL" id="AP018205">
    <property type="protein sequence ID" value="BAY59546.1"/>
    <property type="molecule type" value="Genomic_DNA"/>
</dbReference>
<sequence length="298" mass="32849">MSGIIEDNLNSVGSVAAWQNILNGCGYMPILKITGKMDEATISTTKRFQTDLGLAQTGTVTLETWRAGLRHSKLPGWSNITPPIQQVVIVSVDQILALAPGAKSSYVEAFKNGQAVFDRYDISKSSIRVAHFVAQIMHECGALTIQFENLNYSASRLPEVWPRVFQPTGPLDPSEYARNPEKLANEVYGKRMGNDNPGDGFRYRGRGLLQLTGKESYAEATQILRRTNPLAPDFVAQPDEVIDAAWCLEIAAAEWASKGCNALADKDDIKAITRRINGGQIGISDRIEWVKKTKLVWP</sequence>
<dbReference type="PANTHER" id="PTHR34408">
    <property type="entry name" value="FAMILY PROTEIN, PUTATIVE-RELATED"/>
    <property type="match status" value="1"/>
</dbReference>
<dbReference type="GO" id="GO:0016787">
    <property type="term" value="F:hydrolase activity"/>
    <property type="evidence" value="ECO:0007669"/>
    <property type="project" value="UniProtKB-KW"/>
</dbReference>
<dbReference type="Gene3D" id="1.10.101.10">
    <property type="entry name" value="PGBD-like superfamily/PGBD"/>
    <property type="match status" value="1"/>
</dbReference>
<dbReference type="InterPro" id="IPR036366">
    <property type="entry name" value="PGBDSf"/>
</dbReference>
<keyword evidence="2" id="KW-0378">Hydrolase</keyword>
<protein>
    <submittedName>
        <fullName evidence="2">Putative glycohydrolase</fullName>
    </submittedName>
</protein>
<dbReference type="Proteomes" id="UP000217895">
    <property type="component" value="Plasmid Plasmid2 dna"/>
</dbReference>
<dbReference type="InterPro" id="IPR036365">
    <property type="entry name" value="PGBD-like_sf"/>
</dbReference>
<evidence type="ECO:0000313" key="3">
    <source>
        <dbReference type="Proteomes" id="UP000217895"/>
    </source>
</evidence>
<accession>A0A1Z4JS80</accession>
<evidence type="ECO:0000313" key="2">
    <source>
        <dbReference type="EMBL" id="BAY59546.1"/>
    </source>
</evidence>
<gene>
    <name evidence="2" type="ORF">NIES2135_64230</name>
</gene>
<dbReference type="SUPFAM" id="SSF47090">
    <property type="entry name" value="PGBD-like"/>
    <property type="match status" value="1"/>
</dbReference>
<dbReference type="AlphaFoldDB" id="A0A1Z4JS80"/>
<reference evidence="2 3" key="1">
    <citation type="submission" date="2017-06" db="EMBL/GenBank/DDBJ databases">
        <title>Genome sequencing of cyanobaciteial culture collection at National Institute for Environmental Studies (NIES).</title>
        <authorList>
            <person name="Hirose Y."/>
            <person name="Shimura Y."/>
            <person name="Fujisawa T."/>
            <person name="Nakamura Y."/>
            <person name="Kawachi M."/>
        </authorList>
    </citation>
    <scope>NUCLEOTIDE SEQUENCE [LARGE SCALE GENOMIC DNA]</scope>
    <source>
        <strain evidence="2 3">NIES-2135</strain>
        <plasmid evidence="3">Plasmid Plasmid2 dna</plasmid>
    </source>
</reference>
<dbReference type="InterPro" id="IPR052354">
    <property type="entry name" value="Cell_Wall_Dynamics_Protein"/>
</dbReference>